<feature type="transmembrane region" description="Helical" evidence="9">
    <location>
        <begin position="372"/>
        <end position="390"/>
    </location>
</feature>
<sequence>MDEQKVKGSFTGLMPLIGFLILYVLSGLISGKFDSMPLLVGMIIAAIISFAIPPQNGQKNMKLSEKVKLFCQGGGETNLMTMVVIFILAGAFQGVATKMHAVSSVTNLGLSILPQNLILPGVFLIGMILSFAMGTSMGTIAALMPVAIDVANKTGVNPALMAGIVVGGAMFGDNNSFISASAIAAVQSQKVLMRDKFKLNFLAYIPAIIINCIALAFVPIKSVSLTSGYQFSFVDIIPYALVIILSLIGMNVMSVLTLGIVSGIFIGVLHGDFGWISSMAYIQKGMAGMEDMAIIAVFVGGVVEMMKYLGGIQWLIDKLGQYTKTKHGAELSIGMLIILLCIATTNNTIAIVAVGPMAVTIGKKFNLSRKRVAAILSMFATNVQGLIPYAGQLLVSGGMAKVSPVSVMPFVWYCYLTLISAVVFAFISFPKSKKEDTYNNFEALDDEGHLSKDFSNQSVTA</sequence>
<dbReference type="EMBL" id="CP029477">
    <property type="protein sequence ID" value="AWM75824.1"/>
    <property type="molecule type" value="Genomic_DNA"/>
</dbReference>
<keyword evidence="12" id="KW-1185">Reference proteome</keyword>
<feature type="transmembrane region" description="Helical" evidence="9">
    <location>
        <begin position="12"/>
        <end position="30"/>
    </location>
</feature>
<feature type="transmembrane region" description="Helical" evidence="9">
    <location>
        <begin position="336"/>
        <end position="360"/>
    </location>
</feature>
<keyword evidence="6 9" id="KW-1133">Transmembrane helix</keyword>
<comment type="subcellular location">
    <subcellularLocation>
        <location evidence="1">Cell membrane</location>
        <topology evidence="1">Multi-pass membrane protein</topology>
    </subcellularLocation>
</comment>
<evidence type="ECO:0000256" key="2">
    <source>
        <dbReference type="ARBA" id="ARBA00022448"/>
    </source>
</evidence>
<proteinExistence type="inferred from homology"/>
<evidence type="ECO:0000256" key="1">
    <source>
        <dbReference type="ARBA" id="ARBA00004651"/>
    </source>
</evidence>
<feature type="transmembrane region" description="Helical" evidence="9">
    <location>
        <begin position="410"/>
        <end position="429"/>
    </location>
</feature>
<keyword evidence="4" id="KW-1003">Cell membrane</keyword>
<evidence type="ECO:0000313" key="11">
    <source>
        <dbReference type="EMBL" id="AWM75824.1"/>
    </source>
</evidence>
<reference evidence="11 12" key="1">
    <citation type="submission" date="2018-05" db="EMBL/GenBank/DDBJ databases">
        <title>Reference genomes for bee gut microbiota database.</title>
        <authorList>
            <person name="Ellegaard K.M."/>
        </authorList>
    </citation>
    <scope>NUCLEOTIDE SEQUENCE [LARGE SCALE GENOMIC DNA]</scope>
    <source>
        <strain evidence="11 12">ESL0186</strain>
    </source>
</reference>
<comment type="similarity">
    <text evidence="8">Belongs to the NhaC Na(+)/H(+) (TC 2.A.35) antiporter family.</text>
</comment>
<feature type="transmembrane region" description="Helical" evidence="9">
    <location>
        <begin position="294"/>
        <end position="316"/>
    </location>
</feature>
<protein>
    <submittedName>
        <fullName evidence="11">Sodium:proton antiporter</fullName>
    </submittedName>
</protein>
<dbReference type="InterPro" id="IPR052180">
    <property type="entry name" value="NhaC_Na-H+_Antiporter"/>
</dbReference>
<feature type="transmembrane region" description="Helical" evidence="9">
    <location>
        <begin position="232"/>
        <end position="252"/>
    </location>
</feature>
<evidence type="ECO:0000256" key="9">
    <source>
        <dbReference type="SAM" id="Phobius"/>
    </source>
</evidence>
<evidence type="ECO:0000256" key="7">
    <source>
        <dbReference type="ARBA" id="ARBA00023136"/>
    </source>
</evidence>
<feature type="transmembrane region" description="Helical" evidence="9">
    <location>
        <begin position="77"/>
        <end position="97"/>
    </location>
</feature>
<feature type="transmembrane region" description="Helical" evidence="9">
    <location>
        <begin position="201"/>
        <end position="220"/>
    </location>
</feature>
<dbReference type="Proteomes" id="UP000246036">
    <property type="component" value="Chromosome"/>
</dbReference>
<dbReference type="PANTHER" id="PTHR33451">
    <property type="entry name" value="MALATE-2H(+)/NA(+)-LACTATE ANTIPORTER"/>
    <property type="match status" value="1"/>
</dbReference>
<feature type="transmembrane region" description="Helical" evidence="9">
    <location>
        <begin position="117"/>
        <end position="143"/>
    </location>
</feature>
<organism evidence="11 12">
    <name type="scientific">Lactobacillus kullabergensis</name>
    <dbReference type="NCBI Taxonomy" id="1218493"/>
    <lineage>
        <taxon>Bacteria</taxon>
        <taxon>Bacillati</taxon>
        <taxon>Bacillota</taxon>
        <taxon>Bacilli</taxon>
        <taxon>Lactobacillales</taxon>
        <taxon>Lactobacillaceae</taxon>
        <taxon>Lactobacillus</taxon>
    </lineage>
</organism>
<evidence type="ECO:0000256" key="4">
    <source>
        <dbReference type="ARBA" id="ARBA00022475"/>
    </source>
</evidence>
<accession>A0ABM6W1R9</accession>
<keyword evidence="5 9" id="KW-0812">Transmembrane</keyword>
<dbReference type="RefSeq" id="WP_109586656.1">
    <property type="nucleotide sequence ID" value="NZ_CP029477.1"/>
</dbReference>
<evidence type="ECO:0000256" key="5">
    <source>
        <dbReference type="ARBA" id="ARBA00022692"/>
    </source>
</evidence>
<evidence type="ECO:0000256" key="3">
    <source>
        <dbReference type="ARBA" id="ARBA00022449"/>
    </source>
</evidence>
<feature type="transmembrane region" description="Helical" evidence="9">
    <location>
        <begin position="36"/>
        <end position="56"/>
    </location>
</feature>
<keyword evidence="7 9" id="KW-0472">Membrane</keyword>
<keyword evidence="3" id="KW-0050">Antiport</keyword>
<keyword evidence="2" id="KW-0813">Transport</keyword>
<dbReference type="PANTHER" id="PTHR33451:SF5">
    <property type="entry name" value="NA+_H+ ANTIPORTER"/>
    <property type="match status" value="1"/>
</dbReference>
<feature type="domain" description="Na+/H+ antiporter NhaC-like C-terminal" evidence="10">
    <location>
        <begin position="235"/>
        <end position="427"/>
    </location>
</feature>
<evidence type="ECO:0000256" key="6">
    <source>
        <dbReference type="ARBA" id="ARBA00022989"/>
    </source>
</evidence>
<evidence type="ECO:0000256" key="8">
    <source>
        <dbReference type="ARBA" id="ARBA00038435"/>
    </source>
</evidence>
<evidence type="ECO:0000259" key="10">
    <source>
        <dbReference type="Pfam" id="PF03553"/>
    </source>
</evidence>
<dbReference type="Pfam" id="PF03553">
    <property type="entry name" value="Na_H_antiporter"/>
    <property type="match status" value="2"/>
</dbReference>
<evidence type="ECO:0000313" key="12">
    <source>
        <dbReference type="Proteomes" id="UP000246036"/>
    </source>
</evidence>
<feature type="domain" description="Na+/H+ antiporter NhaC-like C-terminal" evidence="10">
    <location>
        <begin position="13"/>
        <end position="184"/>
    </location>
</feature>
<name>A0ABM6W1R9_9LACO</name>
<gene>
    <name evidence="11" type="ORF">DKL58_07480</name>
</gene>
<dbReference type="InterPro" id="IPR018461">
    <property type="entry name" value="Na/H_Antiport_NhaC-like_C"/>
</dbReference>